<dbReference type="CDD" id="cd20405">
    <property type="entry name" value="Tudor_Agenet_AtDUF_rpt1_3"/>
    <property type="match status" value="3"/>
</dbReference>
<dbReference type="InterPro" id="IPR014002">
    <property type="entry name" value="Agenet_dom_plant"/>
</dbReference>
<dbReference type="OrthoDB" id="2020707at2759"/>
<accession>A0A2G2XQ57</accession>
<evidence type="ECO:0000313" key="2">
    <source>
        <dbReference type="EMBL" id="PHT59627.1"/>
    </source>
</evidence>
<dbReference type="Proteomes" id="UP000224567">
    <property type="component" value="Unassembled WGS sequence"/>
</dbReference>
<dbReference type="Pfam" id="PF05641">
    <property type="entry name" value="Agenet"/>
    <property type="match status" value="4"/>
</dbReference>
<feature type="domain" description="Agenet" evidence="1">
    <location>
        <begin position="608"/>
        <end position="664"/>
    </location>
</feature>
<dbReference type="AlphaFoldDB" id="A0A2G2XQ57"/>
<dbReference type="PANTHER" id="PTHR31917:SF147">
    <property type="entry name" value="AGENET DOMAIN-CONTAINING PROTEIN"/>
    <property type="match status" value="1"/>
</dbReference>
<comment type="caution">
    <text evidence="2">The sequence shown here is derived from an EMBL/GenBank/DDBJ whole genome shotgun (WGS) entry which is preliminary data.</text>
</comment>
<gene>
    <name evidence="2" type="ORF">CQW23_01990</name>
</gene>
<organism evidence="2 3">
    <name type="scientific">Capsicum baccatum</name>
    <name type="common">Peruvian pepper</name>
    <dbReference type="NCBI Taxonomy" id="33114"/>
    <lineage>
        <taxon>Eukaryota</taxon>
        <taxon>Viridiplantae</taxon>
        <taxon>Streptophyta</taxon>
        <taxon>Embryophyta</taxon>
        <taxon>Tracheophyta</taxon>
        <taxon>Spermatophyta</taxon>
        <taxon>Magnoliopsida</taxon>
        <taxon>eudicotyledons</taxon>
        <taxon>Gunneridae</taxon>
        <taxon>Pentapetalae</taxon>
        <taxon>asterids</taxon>
        <taxon>lamiids</taxon>
        <taxon>Solanales</taxon>
        <taxon>Solanaceae</taxon>
        <taxon>Solanoideae</taxon>
        <taxon>Capsiceae</taxon>
        <taxon>Capsicum</taxon>
    </lineage>
</organism>
<evidence type="ECO:0000259" key="1">
    <source>
        <dbReference type="SMART" id="SM00743"/>
    </source>
</evidence>
<feature type="domain" description="Agenet" evidence="1">
    <location>
        <begin position="211"/>
        <end position="279"/>
    </location>
</feature>
<dbReference type="STRING" id="33114.A0A2G2XQ57"/>
<dbReference type="Gene3D" id="2.30.30.140">
    <property type="match status" value="2"/>
</dbReference>
<evidence type="ECO:0000313" key="3">
    <source>
        <dbReference type="Proteomes" id="UP000224567"/>
    </source>
</evidence>
<dbReference type="InterPro" id="IPR008395">
    <property type="entry name" value="Agenet-like_dom"/>
</dbReference>
<dbReference type="SMART" id="SM00743">
    <property type="entry name" value="Agenet"/>
    <property type="match status" value="8"/>
</dbReference>
<feature type="domain" description="Agenet" evidence="1">
    <location>
        <begin position="114"/>
        <end position="172"/>
    </location>
</feature>
<keyword evidence="3" id="KW-1185">Reference proteome</keyword>
<reference evidence="2 3" key="1">
    <citation type="journal article" date="2017" name="Genome Biol.">
        <title>New reference genome sequences of hot pepper reveal the massive evolution of plant disease-resistance genes by retroduplication.</title>
        <authorList>
            <person name="Kim S."/>
            <person name="Park J."/>
            <person name="Yeom S.I."/>
            <person name="Kim Y.M."/>
            <person name="Seo E."/>
            <person name="Kim K.T."/>
            <person name="Kim M.S."/>
            <person name="Lee J.M."/>
            <person name="Cheong K."/>
            <person name="Shin H.S."/>
            <person name="Kim S.B."/>
            <person name="Han K."/>
            <person name="Lee J."/>
            <person name="Park M."/>
            <person name="Lee H.A."/>
            <person name="Lee H.Y."/>
            <person name="Lee Y."/>
            <person name="Oh S."/>
            <person name="Lee J.H."/>
            <person name="Choi E."/>
            <person name="Choi E."/>
            <person name="Lee S.E."/>
            <person name="Jeon J."/>
            <person name="Kim H."/>
            <person name="Choi G."/>
            <person name="Song H."/>
            <person name="Lee J."/>
            <person name="Lee S.C."/>
            <person name="Kwon J.K."/>
            <person name="Lee H.Y."/>
            <person name="Koo N."/>
            <person name="Hong Y."/>
            <person name="Kim R.W."/>
            <person name="Kang W.H."/>
            <person name="Huh J.H."/>
            <person name="Kang B.C."/>
            <person name="Yang T.J."/>
            <person name="Lee Y.H."/>
            <person name="Bennetzen J.L."/>
            <person name="Choi D."/>
        </authorList>
    </citation>
    <scope>NUCLEOTIDE SEQUENCE [LARGE SCALE GENOMIC DNA]</scope>
    <source>
        <strain evidence="3">cv. PBC81</strain>
    </source>
</reference>
<proteinExistence type="predicted"/>
<reference evidence="3" key="2">
    <citation type="journal article" date="2017" name="J. Anim. Genet.">
        <title>Multiple reference genome sequences of hot pepper reveal the massive evolution of plant disease resistance genes by retroduplication.</title>
        <authorList>
            <person name="Kim S."/>
            <person name="Park J."/>
            <person name="Yeom S.-I."/>
            <person name="Kim Y.-M."/>
            <person name="Seo E."/>
            <person name="Kim K.-T."/>
            <person name="Kim M.-S."/>
            <person name="Lee J.M."/>
            <person name="Cheong K."/>
            <person name="Shin H.-S."/>
            <person name="Kim S.-B."/>
            <person name="Han K."/>
            <person name="Lee J."/>
            <person name="Park M."/>
            <person name="Lee H.-A."/>
            <person name="Lee H.-Y."/>
            <person name="Lee Y."/>
            <person name="Oh S."/>
            <person name="Lee J.H."/>
            <person name="Choi E."/>
            <person name="Choi E."/>
            <person name="Lee S.E."/>
            <person name="Jeon J."/>
            <person name="Kim H."/>
            <person name="Choi G."/>
            <person name="Song H."/>
            <person name="Lee J."/>
            <person name="Lee S.-C."/>
            <person name="Kwon J.-K."/>
            <person name="Lee H.-Y."/>
            <person name="Koo N."/>
            <person name="Hong Y."/>
            <person name="Kim R.W."/>
            <person name="Kang W.-H."/>
            <person name="Huh J.H."/>
            <person name="Kang B.-C."/>
            <person name="Yang T.-J."/>
            <person name="Lee Y.-H."/>
            <person name="Bennetzen J.L."/>
            <person name="Choi D."/>
        </authorList>
    </citation>
    <scope>NUCLEOTIDE SEQUENCE [LARGE SCALE GENOMIC DNA]</scope>
    <source>
        <strain evidence="3">cv. PBC81</strain>
    </source>
</reference>
<name>A0A2G2XQ57_CAPBA</name>
<feature type="domain" description="Agenet" evidence="1">
    <location>
        <begin position="377"/>
        <end position="445"/>
    </location>
</feature>
<feature type="domain" description="Agenet" evidence="1">
    <location>
        <begin position="448"/>
        <end position="504"/>
    </location>
</feature>
<feature type="domain" description="Agenet" evidence="1">
    <location>
        <begin position="537"/>
        <end position="605"/>
    </location>
</feature>
<dbReference type="PANTHER" id="PTHR31917">
    <property type="entry name" value="AGENET DOMAIN-CONTAINING PROTEIN-RELATED"/>
    <property type="match status" value="1"/>
</dbReference>
<dbReference type="CDD" id="cd20406">
    <property type="entry name" value="Tudor_Agenet_AtDUF_rpt2_4"/>
    <property type="match status" value="3"/>
</dbReference>
<dbReference type="EMBL" id="MLFT02000001">
    <property type="protein sequence ID" value="PHT59627.1"/>
    <property type="molecule type" value="Genomic_DNA"/>
</dbReference>
<feature type="domain" description="Agenet" evidence="1">
    <location>
        <begin position="44"/>
        <end position="112"/>
    </location>
</feature>
<feature type="domain" description="Agenet" evidence="1">
    <location>
        <begin position="282"/>
        <end position="338"/>
    </location>
</feature>
<sequence>MGSTNQLSHISRLSPSYSFCLRQFPLTLTPSLRVFHMPLRTTRQCFNKGDAVEVLKTNPLNIWFPATVLRSTPFKKTRNSQIYVEFQTISEEVRRREYVNVNDVRPAPPPELHRYFKVGDNVEVLYKEKGWRKGKVGDILENYVYLVSVDSVEEEIVKVEQWGLRVYRVWDDGSWLPPLQLHQLRLKNIPEVDLKSRGVKLRIKCSQSWKEKFSEGMSVEVKRDKKGCYGSWHIAAIVKSVGYDKFLVEYQKLKTVNGSQFLKEEVGASCIRPCPPEIQSFHPFEHLDRVDAWFNDGWWEGHITEVLGGLKYVVCLMTTEEELVFEHSMLRPHQEWVKEKWVTSREYDMTRSSSDMTLKSKELKIRIKCSGRITSEPKFSKGMRVEVKSDEEGYQGSWYTAVIVDSIGQHNFLVEYLTLRTEDQSEPLKEKADASDIRPCPPVIQRVDRFKMLEEVDAWYNDGWWVGLICKILDGLKYMVYFWTTNEELVFDHFTLRPHQEWINGKWVIAFMKKSKLQLMPKLENFKGQDGGLSRHTIFCVGAKVEVKSNEEGYQGSWYPATIVRSLRNGKYLLRYQTLETDDETDLLTEEADALSIRPSPPVIQQADQFRPLDEVDAWYNGGWWAGQVCKVLEGSNYTVYFRTANEIVEFQHSDLRPHQNWLDGEWIAAKRV</sequence>
<protein>
    <recommendedName>
        <fullName evidence="1">Agenet domain-containing protein</fullName>
    </recommendedName>
</protein>